<evidence type="ECO:0000313" key="3">
    <source>
        <dbReference type="Proteomes" id="UP001597252"/>
    </source>
</evidence>
<accession>A0ABW4E2G5</accession>
<name>A0ABW4E2G5_9LACO</name>
<protein>
    <submittedName>
        <fullName evidence="2">Phosphotransferase family protein</fullName>
    </submittedName>
</protein>
<dbReference type="PANTHER" id="PTHR40086">
    <property type="entry name" value="PHOSPHOTRANSFERASE YTMP-RELATED"/>
    <property type="match status" value="1"/>
</dbReference>
<keyword evidence="3" id="KW-1185">Reference proteome</keyword>
<organism evidence="2 3">
    <name type="scientific">Lacticaseibacillus baoqingensis</name>
    <dbReference type="NCBI Taxonomy" id="2486013"/>
    <lineage>
        <taxon>Bacteria</taxon>
        <taxon>Bacillati</taxon>
        <taxon>Bacillota</taxon>
        <taxon>Bacilli</taxon>
        <taxon>Lactobacillales</taxon>
        <taxon>Lactobacillaceae</taxon>
        <taxon>Lacticaseibacillus</taxon>
    </lineage>
</organism>
<evidence type="ECO:0000259" key="1">
    <source>
        <dbReference type="Pfam" id="PF01636"/>
    </source>
</evidence>
<dbReference type="EMBL" id="JBHTON010000005">
    <property type="protein sequence ID" value="MFD1484142.1"/>
    <property type="molecule type" value="Genomic_DNA"/>
</dbReference>
<dbReference type="Proteomes" id="UP001597252">
    <property type="component" value="Unassembled WGS sequence"/>
</dbReference>
<dbReference type="SUPFAM" id="SSF56112">
    <property type="entry name" value="Protein kinase-like (PK-like)"/>
    <property type="match status" value="1"/>
</dbReference>
<dbReference type="InterPro" id="IPR052077">
    <property type="entry name" value="CcrZ_PhaseVar_Mediator"/>
</dbReference>
<feature type="domain" description="Aminoglycoside phosphotransferase" evidence="1">
    <location>
        <begin position="40"/>
        <end position="208"/>
    </location>
</feature>
<dbReference type="Pfam" id="PF01636">
    <property type="entry name" value="APH"/>
    <property type="match status" value="1"/>
</dbReference>
<dbReference type="PANTHER" id="PTHR40086:SF1">
    <property type="entry name" value="CELL CYCLE REGULATOR CCRZ"/>
    <property type="match status" value="1"/>
</dbReference>
<dbReference type="RefSeq" id="WP_125748014.1">
    <property type="nucleotide sequence ID" value="NZ_JBHTON010000005.1"/>
</dbReference>
<dbReference type="InterPro" id="IPR011009">
    <property type="entry name" value="Kinase-like_dom_sf"/>
</dbReference>
<proteinExistence type="predicted"/>
<gene>
    <name evidence="2" type="ORF">ACFQ5J_02730</name>
</gene>
<dbReference type="InterPro" id="IPR002575">
    <property type="entry name" value="Aminoglycoside_PTrfase"/>
</dbReference>
<reference evidence="3" key="1">
    <citation type="journal article" date="2019" name="Int. J. Syst. Evol. Microbiol.">
        <title>The Global Catalogue of Microorganisms (GCM) 10K type strain sequencing project: providing services to taxonomists for standard genome sequencing and annotation.</title>
        <authorList>
            <consortium name="The Broad Institute Genomics Platform"/>
            <consortium name="The Broad Institute Genome Sequencing Center for Infectious Disease"/>
            <person name="Wu L."/>
            <person name="Ma J."/>
        </authorList>
    </citation>
    <scope>NUCLEOTIDE SEQUENCE [LARGE SCALE GENOMIC DNA]</scope>
    <source>
        <strain evidence="3">CCM 8903</strain>
    </source>
</reference>
<sequence length="258" mass="29123">MDFDLDPGWSLQPVGGTTGGAFMGVHAHEKFFLKRNASPFLAALSVEGITPKLIWTKRMTTGDVLTAQEWLNGHTLTRAQMNTPMVAQLLARVHHSQLLQRMLQKVGGPGKTPAQLRDQYVADLPLSLRQHPLVAQVAKRLQTVPMTHEKTVCHGDLNHKNWLLSDRQKLYLVDWDQASIGDPAFDLSIVLINYVPQPQWAAWLKAYGCVLDADLSARLLWYGQLHLLSEIKRGFEAQRYTEMNQAILQLQQLVKQTD</sequence>
<dbReference type="Gene3D" id="3.90.1200.10">
    <property type="match status" value="1"/>
</dbReference>
<comment type="caution">
    <text evidence="2">The sequence shown here is derived from an EMBL/GenBank/DDBJ whole genome shotgun (WGS) entry which is preliminary data.</text>
</comment>
<evidence type="ECO:0000313" key="2">
    <source>
        <dbReference type="EMBL" id="MFD1484142.1"/>
    </source>
</evidence>